<evidence type="ECO:0000313" key="1">
    <source>
        <dbReference type="EMBL" id="MFD1235411.1"/>
    </source>
</evidence>
<gene>
    <name evidence="1" type="ORF">ACFQ34_19155</name>
</gene>
<comment type="caution">
    <text evidence="1">The sequence shown here is derived from an EMBL/GenBank/DDBJ whole genome shotgun (WGS) entry which is preliminary data.</text>
</comment>
<protein>
    <submittedName>
        <fullName evidence="1">Uncharacterized protein</fullName>
    </submittedName>
</protein>
<name>A0ABW3VK18_9PSEU</name>
<evidence type="ECO:0000313" key="2">
    <source>
        <dbReference type="Proteomes" id="UP001597182"/>
    </source>
</evidence>
<dbReference type="RefSeq" id="WP_346093187.1">
    <property type="nucleotide sequence ID" value="NZ_BAABKS010000074.1"/>
</dbReference>
<accession>A0ABW3VK18</accession>
<reference evidence="2" key="1">
    <citation type="journal article" date="2019" name="Int. J. Syst. Evol. Microbiol.">
        <title>The Global Catalogue of Microorganisms (GCM) 10K type strain sequencing project: providing services to taxonomists for standard genome sequencing and annotation.</title>
        <authorList>
            <consortium name="The Broad Institute Genomics Platform"/>
            <consortium name="The Broad Institute Genome Sequencing Center for Infectious Disease"/>
            <person name="Wu L."/>
            <person name="Ma J."/>
        </authorList>
    </citation>
    <scope>NUCLEOTIDE SEQUENCE [LARGE SCALE GENOMIC DNA]</scope>
    <source>
        <strain evidence="2">CCUG 49018</strain>
    </source>
</reference>
<proteinExistence type="predicted"/>
<sequence length="129" mass="13103">MAVIPALLRLRLAVHADLAHAEAVALAAIAIHVPASLELDLIPAPDARPGIGTGSMRVWTYSLRLRAGSLRSDVGPEQLVDAAGHAADQALLAEYGAPAAASAVPVRPAGQLAMCRRAAVGIPARPGIG</sequence>
<dbReference type="Proteomes" id="UP001597182">
    <property type="component" value="Unassembled WGS sequence"/>
</dbReference>
<dbReference type="EMBL" id="JBHTMB010000161">
    <property type="protein sequence ID" value="MFD1235411.1"/>
    <property type="molecule type" value="Genomic_DNA"/>
</dbReference>
<organism evidence="1 2">
    <name type="scientific">Pseudonocardia benzenivorans</name>
    <dbReference type="NCBI Taxonomy" id="228005"/>
    <lineage>
        <taxon>Bacteria</taxon>
        <taxon>Bacillati</taxon>
        <taxon>Actinomycetota</taxon>
        <taxon>Actinomycetes</taxon>
        <taxon>Pseudonocardiales</taxon>
        <taxon>Pseudonocardiaceae</taxon>
        <taxon>Pseudonocardia</taxon>
    </lineage>
</organism>
<keyword evidence="2" id="KW-1185">Reference proteome</keyword>